<dbReference type="PROSITE" id="PS50076">
    <property type="entry name" value="DNAJ_2"/>
    <property type="match status" value="1"/>
</dbReference>
<dbReference type="SUPFAM" id="SSF46565">
    <property type="entry name" value="Chaperone J-domain"/>
    <property type="match status" value="1"/>
</dbReference>
<dbReference type="EMBL" id="HG992979">
    <property type="protein sequence ID" value="CAE7025912.1"/>
    <property type="molecule type" value="Genomic_DNA"/>
</dbReference>
<dbReference type="InterPro" id="IPR018253">
    <property type="entry name" value="DnaJ_domain_CS"/>
</dbReference>
<dbReference type="GO" id="GO:0005737">
    <property type="term" value="C:cytoplasm"/>
    <property type="evidence" value="ECO:0007669"/>
    <property type="project" value="TreeGrafter"/>
</dbReference>
<feature type="region of interest" description="Disordered" evidence="1">
    <location>
        <begin position="25"/>
        <end position="46"/>
    </location>
</feature>
<evidence type="ECO:0000313" key="2">
    <source>
        <dbReference type="EMBL" id="CAE7025912.1"/>
    </source>
</evidence>
<dbReference type="AlphaFoldDB" id="A0A6S6VY34"/>
<sequence length="268" mass="30392">MIQTYSTMSPAFPPPEDMCKLNFSPLRSPSPRRRFNHERNQSEATPRIRPISFQAPSPMAQQHAKRASIYVSDASIILASPVKTANSLLSNEESTAEPIDHYKILEITPAATTDEVKAAYRKLRAVYFSSNAQKYRRLTAAFDVLMDPEARQVYDANYMPRAPEPSSLASIGEIAEPGKHWRKDSAHGDDSVIEEEDEEDEDEEMLEEIQEEVRDDDPNWGLKHYQPIHNPMLGSQPYFSYIPMPTQSLPKCRQPSYLGVYAAYALPN</sequence>
<feature type="compositionally biased region" description="Acidic residues" evidence="1">
    <location>
        <begin position="191"/>
        <end position="215"/>
    </location>
</feature>
<protein>
    <submittedName>
        <fullName evidence="2">DnaJ</fullName>
    </submittedName>
</protein>
<evidence type="ECO:0000256" key="1">
    <source>
        <dbReference type="SAM" id="MobiDB-lite"/>
    </source>
</evidence>
<dbReference type="Pfam" id="PF00226">
    <property type="entry name" value="DnaJ"/>
    <property type="match status" value="1"/>
</dbReference>
<dbReference type="CDD" id="cd06257">
    <property type="entry name" value="DnaJ"/>
    <property type="match status" value="1"/>
</dbReference>
<feature type="compositionally biased region" description="Basic and acidic residues" evidence="1">
    <location>
        <begin position="180"/>
        <end position="190"/>
    </location>
</feature>
<organism evidence="2 3">
    <name type="scientific">Pyrenophora teres f. teres</name>
    <dbReference type="NCBI Taxonomy" id="97479"/>
    <lineage>
        <taxon>Eukaryota</taxon>
        <taxon>Fungi</taxon>
        <taxon>Dikarya</taxon>
        <taxon>Ascomycota</taxon>
        <taxon>Pezizomycotina</taxon>
        <taxon>Dothideomycetes</taxon>
        <taxon>Pleosporomycetidae</taxon>
        <taxon>Pleosporales</taxon>
        <taxon>Pleosporineae</taxon>
        <taxon>Pleosporaceae</taxon>
        <taxon>Pyrenophora</taxon>
    </lineage>
</organism>
<dbReference type="InterPro" id="IPR036869">
    <property type="entry name" value="J_dom_sf"/>
</dbReference>
<evidence type="ECO:0000313" key="3">
    <source>
        <dbReference type="Proteomes" id="UP000472372"/>
    </source>
</evidence>
<dbReference type="PRINTS" id="PR00625">
    <property type="entry name" value="JDOMAIN"/>
</dbReference>
<dbReference type="PANTHER" id="PTHR43096:SF10">
    <property type="entry name" value="CHAPERONE PROTEIN DNAJ A6, CHLOROPLASTIC"/>
    <property type="match status" value="1"/>
</dbReference>
<accession>A0A6S6VY34</accession>
<dbReference type="GO" id="GO:0051082">
    <property type="term" value="F:unfolded protein binding"/>
    <property type="evidence" value="ECO:0007669"/>
    <property type="project" value="TreeGrafter"/>
</dbReference>
<dbReference type="PANTHER" id="PTHR43096">
    <property type="entry name" value="DNAJ HOMOLOG 1, MITOCHONDRIAL-RELATED"/>
    <property type="match status" value="1"/>
</dbReference>
<name>A0A6S6VY34_9PLEO</name>
<dbReference type="Proteomes" id="UP000472372">
    <property type="component" value="Chromosome 3"/>
</dbReference>
<proteinExistence type="predicted"/>
<dbReference type="PROSITE" id="PS00636">
    <property type="entry name" value="DNAJ_1"/>
    <property type="match status" value="1"/>
</dbReference>
<dbReference type="SMART" id="SM00271">
    <property type="entry name" value="DnaJ"/>
    <property type="match status" value="1"/>
</dbReference>
<feature type="region of interest" description="Disordered" evidence="1">
    <location>
        <begin position="180"/>
        <end position="220"/>
    </location>
</feature>
<gene>
    <name evidence="2" type="ORF">PTTW11_03988</name>
</gene>
<dbReference type="InterPro" id="IPR001623">
    <property type="entry name" value="DnaJ_domain"/>
</dbReference>
<reference evidence="2" key="1">
    <citation type="submission" date="2021-02" db="EMBL/GenBank/DDBJ databases">
        <authorList>
            <person name="Syme A R."/>
            <person name="Syme A R."/>
            <person name="Moolhuijzen P."/>
        </authorList>
    </citation>
    <scope>NUCLEOTIDE SEQUENCE</scope>
    <source>
        <strain evidence="2">W1-1</strain>
    </source>
</reference>
<dbReference type="GO" id="GO:0042026">
    <property type="term" value="P:protein refolding"/>
    <property type="evidence" value="ECO:0007669"/>
    <property type="project" value="TreeGrafter"/>
</dbReference>
<dbReference type="Gene3D" id="1.10.287.110">
    <property type="entry name" value="DnaJ domain"/>
    <property type="match status" value="1"/>
</dbReference>